<keyword evidence="4 6" id="KW-1133">Transmembrane helix</keyword>
<comment type="subcellular location">
    <subcellularLocation>
        <location evidence="1">Membrane</location>
        <topology evidence="1">Multi-pass membrane protein</topology>
    </subcellularLocation>
</comment>
<dbReference type="PANTHER" id="PTHR31102:SF1">
    <property type="entry name" value="CATION_H+ EXCHANGER DOMAIN-CONTAINING PROTEIN"/>
    <property type="match status" value="1"/>
</dbReference>
<dbReference type="Pfam" id="PF00999">
    <property type="entry name" value="Na_H_Exchanger"/>
    <property type="match status" value="1"/>
</dbReference>
<dbReference type="Proteomes" id="UP000285301">
    <property type="component" value="Unassembled WGS sequence"/>
</dbReference>
<evidence type="ECO:0000256" key="2">
    <source>
        <dbReference type="ARBA" id="ARBA00007367"/>
    </source>
</evidence>
<feature type="transmembrane region" description="Helical" evidence="6">
    <location>
        <begin position="290"/>
        <end position="307"/>
    </location>
</feature>
<feature type="transmembrane region" description="Helical" evidence="6">
    <location>
        <begin position="152"/>
        <end position="171"/>
    </location>
</feature>
<dbReference type="EMBL" id="NCKU01006654">
    <property type="protein sequence ID" value="RWS03277.1"/>
    <property type="molecule type" value="Genomic_DNA"/>
</dbReference>
<evidence type="ECO:0000313" key="9">
    <source>
        <dbReference type="Proteomes" id="UP000285301"/>
    </source>
</evidence>
<accession>A0A443QJS7</accession>
<comment type="caution">
    <text evidence="8">The sequence shown here is derived from an EMBL/GenBank/DDBJ whole genome shotgun (WGS) entry which is preliminary data.</text>
</comment>
<dbReference type="PANTHER" id="PTHR31102">
    <property type="match status" value="1"/>
</dbReference>
<organism evidence="8 9">
    <name type="scientific">Dinothrombium tinctorium</name>
    <dbReference type="NCBI Taxonomy" id="1965070"/>
    <lineage>
        <taxon>Eukaryota</taxon>
        <taxon>Metazoa</taxon>
        <taxon>Ecdysozoa</taxon>
        <taxon>Arthropoda</taxon>
        <taxon>Chelicerata</taxon>
        <taxon>Arachnida</taxon>
        <taxon>Acari</taxon>
        <taxon>Acariformes</taxon>
        <taxon>Trombidiformes</taxon>
        <taxon>Prostigmata</taxon>
        <taxon>Anystina</taxon>
        <taxon>Parasitengona</taxon>
        <taxon>Trombidioidea</taxon>
        <taxon>Trombidiidae</taxon>
        <taxon>Dinothrombium</taxon>
    </lineage>
</organism>
<keyword evidence="9" id="KW-1185">Reference proteome</keyword>
<evidence type="ECO:0000256" key="4">
    <source>
        <dbReference type="ARBA" id="ARBA00022989"/>
    </source>
</evidence>
<keyword evidence="5 6" id="KW-0472">Membrane</keyword>
<dbReference type="GO" id="GO:1902600">
    <property type="term" value="P:proton transmembrane transport"/>
    <property type="evidence" value="ECO:0007669"/>
    <property type="project" value="InterPro"/>
</dbReference>
<comment type="similarity">
    <text evidence="2">Belongs to the monovalent cation:proton antiporter 1 (CPA1) transporter (TC 2.A.36) family.</text>
</comment>
<proteinExistence type="inferred from homology"/>
<gene>
    <name evidence="8" type="ORF">B4U79_05953</name>
</gene>
<dbReference type="InterPro" id="IPR006153">
    <property type="entry name" value="Cation/H_exchanger_TM"/>
</dbReference>
<evidence type="ECO:0000256" key="3">
    <source>
        <dbReference type="ARBA" id="ARBA00022692"/>
    </source>
</evidence>
<feature type="transmembrane region" description="Helical" evidence="6">
    <location>
        <begin position="426"/>
        <end position="453"/>
    </location>
</feature>
<feature type="transmembrane region" description="Helical" evidence="6">
    <location>
        <begin position="266"/>
        <end position="284"/>
    </location>
</feature>
<keyword evidence="3 6" id="KW-0812">Transmembrane</keyword>
<feature type="transmembrane region" description="Helical" evidence="6">
    <location>
        <begin position="191"/>
        <end position="213"/>
    </location>
</feature>
<evidence type="ECO:0000256" key="1">
    <source>
        <dbReference type="ARBA" id="ARBA00004141"/>
    </source>
</evidence>
<dbReference type="OrthoDB" id="423807at2759"/>
<evidence type="ECO:0000256" key="6">
    <source>
        <dbReference type="SAM" id="Phobius"/>
    </source>
</evidence>
<dbReference type="GO" id="GO:0015297">
    <property type="term" value="F:antiporter activity"/>
    <property type="evidence" value="ECO:0007669"/>
    <property type="project" value="InterPro"/>
</dbReference>
<evidence type="ECO:0000313" key="8">
    <source>
        <dbReference type="EMBL" id="RWS03277.1"/>
    </source>
</evidence>
<evidence type="ECO:0000259" key="7">
    <source>
        <dbReference type="Pfam" id="PF00999"/>
    </source>
</evidence>
<dbReference type="STRING" id="1965070.A0A443QJS7"/>
<feature type="transmembrane region" description="Helical" evidence="6">
    <location>
        <begin position="233"/>
        <end position="254"/>
    </location>
</feature>
<dbReference type="AlphaFoldDB" id="A0A443QJS7"/>
<dbReference type="InterPro" id="IPR051843">
    <property type="entry name" value="CPA1_transporter"/>
</dbReference>
<protein>
    <recommendedName>
        <fullName evidence="7">Cation/H+ exchanger transmembrane domain-containing protein</fullName>
    </recommendedName>
</protein>
<feature type="transmembrane region" description="Helical" evidence="6">
    <location>
        <begin position="319"/>
        <end position="341"/>
    </location>
</feature>
<name>A0A443QJS7_9ACAR</name>
<feature type="domain" description="Cation/H+ exchanger transmembrane" evidence="7">
    <location>
        <begin position="58"/>
        <end position="440"/>
    </location>
</feature>
<feature type="transmembrane region" description="Helical" evidence="6">
    <location>
        <begin position="46"/>
        <end position="68"/>
    </location>
</feature>
<dbReference type="GO" id="GO:0016020">
    <property type="term" value="C:membrane"/>
    <property type="evidence" value="ECO:0007669"/>
    <property type="project" value="UniProtKB-SubCell"/>
</dbReference>
<sequence>MEDYLDYVKISNFCFQKVTEIILFAQIFGILWVITGEETQPESGRIFVLCAIFATSYTAGEICTFLNLPPLLGMLVGGLVIRNTSNITVHGPTSTLLRRLALATILLRAGLGLNPTALRKLSAVCFRLAFTPCLIETITTATTAKYLGGIPIQWGAMLGFTVAAVSPAVVVKSMLSLKEKRLGTDKGIPTLVIAAASMDDVLAITGYGIAFGFAFSQESQTVAMELLKAPLEVAFGILIGTTVGFVLWLFPFSYDTDKETNALEGRQRLLLTIFFGMFMLLLGAKYEVQGVGALGSLTMTFVAAMSWRKKKHDLSVDFGLKILWNLFEPFLFGLIGAEVIITNLTLSSVTFSLVSLAIGLVMRCATVIVVCSGTDFNFKEKLFVSLAWLPKATVQAALGSVALDKVREMQEEGDVAKEYFDYGTLILNYAVISIFVTAPLGALMIAVTAPILLSKEEIEKQKSGSKIVIPDY</sequence>
<reference evidence="8 9" key="1">
    <citation type="journal article" date="2018" name="Gigascience">
        <title>Genomes of trombidid mites reveal novel predicted allergens and laterally-transferred genes associated with secondary metabolism.</title>
        <authorList>
            <person name="Dong X."/>
            <person name="Chaisiri K."/>
            <person name="Xia D."/>
            <person name="Armstrong S.D."/>
            <person name="Fang Y."/>
            <person name="Donnelly M.J."/>
            <person name="Kadowaki T."/>
            <person name="McGarry J.W."/>
            <person name="Darby A.C."/>
            <person name="Makepeace B.L."/>
        </authorList>
    </citation>
    <scope>NUCLEOTIDE SEQUENCE [LARGE SCALE GENOMIC DNA]</scope>
    <source>
        <strain evidence="8">UoL-WK</strain>
    </source>
</reference>
<feature type="transmembrane region" description="Helical" evidence="6">
    <location>
        <begin position="347"/>
        <end position="370"/>
    </location>
</feature>
<feature type="transmembrane region" description="Helical" evidence="6">
    <location>
        <begin position="15"/>
        <end position="34"/>
    </location>
</feature>
<evidence type="ECO:0000256" key="5">
    <source>
        <dbReference type="ARBA" id="ARBA00023136"/>
    </source>
</evidence>